<sequence length="492" mass="56960">MDEEHLSFKTYVKKANSRGTGFFHIPDRFSDKFQVGDQVSIKIHSEETVKYSSKIRNWGGLGVYVPKKIAGKYNLNHSTCKIEINKLNGFHAKIGSDGRVYIPNRRGKKLNLDEEKIIEIEGRIKGKNETVFWPVNVREKENTVEYRIIFDKRFAGEEGVFRIEEVYDVSSEKEKISKDLRKVLKPFDWIVPDDTVRVFDGSKVPVQMSSKLDLSDISYYLGAYFADGTKKGNSWGIAASTFQQAKFYRKSHRFVFKNADLDYQLSYTFNPASRNKNKSIVEKWKKETGIQIGSIRKLETETRNAENRNKFGSLYIREHKLLVREIYVEMLSALLKKITETHDRRLAWNFLLGVLEGDGAPKSKKHCHIEIVTNVEEIDRLQRVFDVLRLDGEIYRKGDKGRSINIGSLELICNLELIGDKLFHLYPKRRRKTIRRLLDTGAARFILGKQESTAGWVKNYLKEGGILNERFNLTDRGRKIRGKLGEMSEELP</sequence>
<proteinExistence type="predicted"/>
<protein>
    <recommendedName>
        <fullName evidence="3">DOD-type homing endonuclease domain-containing protein</fullName>
    </recommendedName>
</protein>
<organism evidence="1 2">
    <name type="scientific">candidate division MSBL1 archaeon SCGC-AAA259J03</name>
    <dbReference type="NCBI Taxonomy" id="1698269"/>
    <lineage>
        <taxon>Archaea</taxon>
        <taxon>Methanobacteriati</taxon>
        <taxon>Methanobacteriota</taxon>
        <taxon>candidate division MSBL1</taxon>
    </lineage>
</organism>
<dbReference type="Proteomes" id="UP000070257">
    <property type="component" value="Unassembled WGS sequence"/>
</dbReference>
<dbReference type="AlphaFoldDB" id="A0A656YXN7"/>
<keyword evidence="2" id="KW-1185">Reference proteome</keyword>
<evidence type="ECO:0000313" key="2">
    <source>
        <dbReference type="Proteomes" id="UP000070257"/>
    </source>
</evidence>
<comment type="caution">
    <text evidence="1">The sequence shown here is derived from an EMBL/GenBank/DDBJ whole genome shotgun (WGS) entry which is preliminary data.</text>
</comment>
<name>A0A656YXN7_9EURY</name>
<accession>A0A656YXN7</accession>
<evidence type="ECO:0008006" key="3">
    <source>
        <dbReference type="Google" id="ProtNLM"/>
    </source>
</evidence>
<dbReference type="EMBL" id="LHXT01000094">
    <property type="protein sequence ID" value="KXA96592.1"/>
    <property type="molecule type" value="Genomic_DNA"/>
</dbReference>
<gene>
    <name evidence="1" type="ORF">AKJ39_04420</name>
</gene>
<reference evidence="1 2" key="1">
    <citation type="journal article" date="2016" name="Sci. Rep.">
        <title>Metabolic traits of an uncultured archaeal lineage -MSBL1- from brine pools of the Red Sea.</title>
        <authorList>
            <person name="Mwirichia R."/>
            <person name="Alam I."/>
            <person name="Rashid M."/>
            <person name="Vinu M."/>
            <person name="Ba-Alawi W."/>
            <person name="Anthony Kamau A."/>
            <person name="Kamanda Ngugi D."/>
            <person name="Goker M."/>
            <person name="Klenk H.P."/>
            <person name="Bajic V."/>
            <person name="Stingl U."/>
        </authorList>
    </citation>
    <scope>NUCLEOTIDE SEQUENCE [LARGE SCALE GENOMIC DNA]</scope>
    <source>
        <strain evidence="1">SCGC-AAA259J03</strain>
    </source>
</reference>
<evidence type="ECO:0000313" key="1">
    <source>
        <dbReference type="EMBL" id="KXA96592.1"/>
    </source>
</evidence>